<dbReference type="PROSITE" id="PS50975">
    <property type="entry name" value="ATP_GRASP"/>
    <property type="match status" value="1"/>
</dbReference>
<evidence type="ECO:0000256" key="2">
    <source>
        <dbReference type="ARBA" id="ARBA00022741"/>
    </source>
</evidence>
<dbReference type="GO" id="GO:0005524">
    <property type="term" value="F:ATP binding"/>
    <property type="evidence" value="ECO:0007669"/>
    <property type="project" value="UniProtKB-UniRule"/>
</dbReference>
<dbReference type="InterPro" id="IPR011761">
    <property type="entry name" value="ATP-grasp"/>
</dbReference>
<evidence type="ECO:0000256" key="4">
    <source>
        <dbReference type="PROSITE-ProRule" id="PRU00409"/>
    </source>
</evidence>
<protein>
    <submittedName>
        <fullName evidence="7">RimK family alpha-L-glutamate ligase</fullName>
    </submittedName>
</protein>
<dbReference type="Gene3D" id="3.40.50.20">
    <property type="match status" value="1"/>
</dbReference>
<dbReference type="PANTHER" id="PTHR21621">
    <property type="entry name" value="RIBOSOMAL PROTEIN S6 MODIFICATION PROTEIN"/>
    <property type="match status" value="1"/>
</dbReference>
<dbReference type="EMBL" id="PUIV01000024">
    <property type="protein sequence ID" value="PWB93294.1"/>
    <property type="molecule type" value="Genomic_DNA"/>
</dbReference>
<evidence type="ECO:0000313" key="8">
    <source>
        <dbReference type="Proteomes" id="UP000245137"/>
    </source>
</evidence>
<feature type="region of interest" description="Disordered" evidence="5">
    <location>
        <begin position="1"/>
        <end position="24"/>
    </location>
</feature>
<dbReference type="SUPFAM" id="SSF56059">
    <property type="entry name" value="Glutathione synthetase ATP-binding domain-like"/>
    <property type="match status" value="1"/>
</dbReference>
<dbReference type="OrthoDB" id="9786585at2"/>
<gene>
    <name evidence="7" type="ORF">C5689_13940</name>
</gene>
<dbReference type="AlphaFoldDB" id="A0A2U1SNW0"/>
<evidence type="ECO:0000256" key="1">
    <source>
        <dbReference type="ARBA" id="ARBA00022723"/>
    </source>
</evidence>
<dbReference type="GO" id="GO:0005737">
    <property type="term" value="C:cytoplasm"/>
    <property type="evidence" value="ECO:0007669"/>
    <property type="project" value="TreeGrafter"/>
</dbReference>
<feature type="domain" description="ATP-grasp" evidence="6">
    <location>
        <begin position="130"/>
        <end position="311"/>
    </location>
</feature>
<proteinExistence type="predicted"/>
<dbReference type="GO" id="GO:0016879">
    <property type="term" value="F:ligase activity, forming carbon-nitrogen bonds"/>
    <property type="evidence" value="ECO:0007669"/>
    <property type="project" value="TreeGrafter"/>
</dbReference>
<evidence type="ECO:0000313" key="7">
    <source>
        <dbReference type="EMBL" id="PWB93294.1"/>
    </source>
</evidence>
<dbReference type="Proteomes" id="UP000245137">
    <property type="component" value="Unassembled WGS sequence"/>
</dbReference>
<comment type="caution">
    <text evidence="7">The sequence shown here is derived from an EMBL/GenBank/DDBJ whole genome shotgun (WGS) entry which is preliminary data.</text>
</comment>
<organism evidence="7 8">
    <name type="scientific">Methylosinus sporium</name>
    <dbReference type="NCBI Taxonomy" id="428"/>
    <lineage>
        <taxon>Bacteria</taxon>
        <taxon>Pseudomonadati</taxon>
        <taxon>Pseudomonadota</taxon>
        <taxon>Alphaproteobacteria</taxon>
        <taxon>Hyphomicrobiales</taxon>
        <taxon>Methylocystaceae</taxon>
        <taxon>Methylosinus</taxon>
    </lineage>
</organism>
<dbReference type="GO" id="GO:0046872">
    <property type="term" value="F:metal ion binding"/>
    <property type="evidence" value="ECO:0007669"/>
    <property type="project" value="UniProtKB-KW"/>
</dbReference>
<dbReference type="InterPro" id="IPR013651">
    <property type="entry name" value="ATP-grasp_RimK-type"/>
</dbReference>
<accession>A0A2U1SNW0</accession>
<dbReference type="InterPro" id="IPR004666">
    <property type="entry name" value="Rp_bS6_RimK/Lys_biosynth_LsyX"/>
</dbReference>
<sequence length="323" mass="34789">MAEPSTKNCSKPLSAEPARPREGAPRIAIFTDELDWHVERLIKGFARHGARAVPVRLSACKIDTTRPQHIAIPGFHGGLPDAAVVRAIGDGSLETVTLRLGVLHALGALGVPLVNSARAIERCTDKSAASFLLAAARIPTPATFVTGSRAEALRIIRSECGRAPLVLKPLFGAQGWGLKLIRREEDLPTTKEARGVFYLQRFVPPRDVWYEDMRILVSHGEIIGAMRRRSRRWITNIRQGAKPTPCEPSARERELALRAAAALSADFAGVDIIAGADGLPMVLEVNSMPGWSGLQSVTPFQIAERLAGDIMAAIGAAARRANG</sequence>
<keyword evidence="3 4" id="KW-0067">ATP-binding</keyword>
<keyword evidence="2 4" id="KW-0547">Nucleotide-binding</keyword>
<reference evidence="7 8" key="1">
    <citation type="journal article" date="2018" name="Appl. Microbiol. Biotechnol.">
        <title>Co-cultivation of the strictly anaerobic methanogen Methanosarcina barkeri with aerobic methanotrophs in an oxygen-limited membrane bioreactor.</title>
        <authorList>
            <person name="In 't Zandt M.H."/>
            <person name="van den Bosch T.J.M."/>
            <person name="Rijkers R."/>
            <person name="van Kessel M.A.H.J."/>
            <person name="Jetten M.S.M."/>
            <person name="Welte C.U."/>
        </authorList>
    </citation>
    <scope>NUCLEOTIDE SEQUENCE [LARGE SCALE GENOMIC DNA]</scope>
    <source>
        <strain evidence="7 8">DSM 17706</strain>
    </source>
</reference>
<dbReference type="RefSeq" id="WP_108917869.1">
    <property type="nucleotide sequence ID" value="NZ_BGJY01000001.1"/>
</dbReference>
<evidence type="ECO:0000256" key="3">
    <source>
        <dbReference type="ARBA" id="ARBA00022840"/>
    </source>
</evidence>
<dbReference type="Pfam" id="PF08443">
    <property type="entry name" value="RimK"/>
    <property type="match status" value="1"/>
</dbReference>
<dbReference type="PANTHER" id="PTHR21621:SF0">
    <property type="entry name" value="BETA-CITRYLGLUTAMATE SYNTHASE B-RELATED"/>
    <property type="match status" value="1"/>
</dbReference>
<evidence type="ECO:0000256" key="5">
    <source>
        <dbReference type="SAM" id="MobiDB-lite"/>
    </source>
</evidence>
<keyword evidence="1" id="KW-0479">Metal-binding</keyword>
<dbReference type="Gene3D" id="3.30.470.20">
    <property type="entry name" value="ATP-grasp fold, B domain"/>
    <property type="match status" value="1"/>
</dbReference>
<keyword evidence="8" id="KW-1185">Reference proteome</keyword>
<evidence type="ECO:0000259" key="6">
    <source>
        <dbReference type="PROSITE" id="PS50975"/>
    </source>
</evidence>
<keyword evidence="7" id="KW-0436">Ligase</keyword>
<dbReference type="NCBIfam" id="TIGR00768">
    <property type="entry name" value="rimK_fam"/>
    <property type="match status" value="1"/>
</dbReference>
<name>A0A2U1SNW0_METSR</name>
<feature type="compositionally biased region" description="Polar residues" evidence="5">
    <location>
        <begin position="1"/>
        <end position="11"/>
    </location>
</feature>